<accession>A0ABM6RPU2</accession>
<dbReference type="Gene3D" id="2.40.40.20">
    <property type="match status" value="1"/>
</dbReference>
<dbReference type="Proteomes" id="UP000325292">
    <property type="component" value="Chromosome"/>
</dbReference>
<evidence type="ECO:0000256" key="1">
    <source>
        <dbReference type="ARBA" id="ARBA00022490"/>
    </source>
</evidence>
<evidence type="ECO:0000313" key="11">
    <source>
        <dbReference type="Proteomes" id="UP000325292"/>
    </source>
</evidence>
<keyword evidence="8 9" id="KW-0670">Pyruvate</keyword>
<name>A0ABM6RPU2_9FIRM</name>
<dbReference type="Pfam" id="PF02261">
    <property type="entry name" value="Asp_decarbox"/>
    <property type="match status" value="1"/>
</dbReference>
<dbReference type="CDD" id="cd06919">
    <property type="entry name" value="Asp_decarbox"/>
    <property type="match status" value="1"/>
</dbReference>
<keyword evidence="6 9" id="KW-0456">Lyase</keyword>
<feature type="chain" id="PRO_5044943199" description="Aspartate 1-decarboxylase beta chain" evidence="9">
    <location>
        <begin position="1"/>
        <end position="24"/>
    </location>
</feature>
<feature type="chain" id="PRO_5044943198" description="Aspartate 1-decarboxylase alpha chain" evidence="9">
    <location>
        <begin position="25"/>
        <end position="130"/>
    </location>
</feature>
<dbReference type="EC" id="4.1.1.11" evidence="9"/>
<comment type="subcellular location">
    <subcellularLocation>
        <location evidence="9">Cytoplasm</location>
    </subcellularLocation>
</comment>
<dbReference type="PANTHER" id="PTHR21012">
    <property type="entry name" value="ASPARTATE 1-DECARBOXYLASE"/>
    <property type="match status" value="1"/>
</dbReference>
<evidence type="ECO:0000256" key="8">
    <source>
        <dbReference type="ARBA" id="ARBA00023317"/>
    </source>
</evidence>
<dbReference type="PANTHER" id="PTHR21012:SF0">
    <property type="entry name" value="ASPARTATE 1-DECARBOXYLASE"/>
    <property type="match status" value="1"/>
</dbReference>
<keyword evidence="3 9" id="KW-0210">Decarboxylase</keyword>
<feature type="modified residue" description="Pyruvic acid (Ser)" evidence="9">
    <location>
        <position position="25"/>
    </location>
</feature>
<dbReference type="HAMAP" id="MF_00446">
    <property type="entry name" value="PanD"/>
    <property type="match status" value="1"/>
</dbReference>
<comment type="pathway">
    <text evidence="9">Cofactor biosynthesis; (R)-pantothenate biosynthesis; beta-alanine from L-aspartate: step 1/1.</text>
</comment>
<keyword evidence="11" id="KW-1185">Reference proteome</keyword>
<comment type="cofactor">
    <cofactor evidence="9">
        <name>pyruvate</name>
        <dbReference type="ChEBI" id="CHEBI:15361"/>
    </cofactor>
    <text evidence="9">Binds 1 pyruvoyl group covalently per subunit.</text>
</comment>
<evidence type="ECO:0000256" key="4">
    <source>
        <dbReference type="ARBA" id="ARBA00022813"/>
    </source>
</evidence>
<evidence type="ECO:0000256" key="7">
    <source>
        <dbReference type="ARBA" id="ARBA00023270"/>
    </source>
</evidence>
<feature type="binding site" evidence="9">
    <location>
        <position position="57"/>
    </location>
    <ligand>
        <name>substrate</name>
    </ligand>
</feature>
<comment type="subunit">
    <text evidence="9">Heterooctamer of four alpha and four beta subunits.</text>
</comment>
<evidence type="ECO:0000256" key="6">
    <source>
        <dbReference type="ARBA" id="ARBA00023239"/>
    </source>
</evidence>
<dbReference type="PIRSF" id="PIRSF006246">
    <property type="entry name" value="Asp_decarbox"/>
    <property type="match status" value="1"/>
</dbReference>
<comment type="PTM">
    <text evidence="9">Is synthesized initially as an inactive proenzyme, which is activated by self-cleavage at a specific serine bond to produce a beta-subunit with a hydroxyl group at its C-terminus and an alpha-subunit with a pyruvoyl group at its N-terminus.</text>
</comment>
<proteinExistence type="inferred from homology"/>
<dbReference type="EMBL" id="CP019454">
    <property type="protein sequence ID" value="AUW93409.1"/>
    <property type="molecule type" value="Genomic_DNA"/>
</dbReference>
<keyword evidence="1 9" id="KW-0963">Cytoplasm</keyword>
<reference evidence="10 11" key="1">
    <citation type="journal article" date="2019" name="Sci. Rep.">
        <title>Sulfobacillus thermotolerans: new insights into resistance and metabolic capacities of acidophilic chemolithotrophs.</title>
        <authorList>
            <person name="Panyushkina A.E."/>
            <person name="Babenko V.V."/>
            <person name="Nikitina A.S."/>
            <person name="Selezneva O.V."/>
            <person name="Tsaplina I.A."/>
            <person name="Letarova M.A."/>
            <person name="Kostryukova E.S."/>
            <person name="Letarov A.V."/>
        </authorList>
    </citation>
    <scope>NUCLEOTIDE SEQUENCE [LARGE SCALE GENOMIC DNA]</scope>
    <source>
        <strain evidence="10 11">Kr1</strain>
    </source>
</reference>
<keyword evidence="2 9" id="KW-0566">Pantothenate biosynthesis</keyword>
<comment type="catalytic activity">
    <reaction evidence="9">
        <text>L-aspartate + H(+) = beta-alanine + CO2</text>
        <dbReference type="Rhea" id="RHEA:19497"/>
        <dbReference type="ChEBI" id="CHEBI:15378"/>
        <dbReference type="ChEBI" id="CHEBI:16526"/>
        <dbReference type="ChEBI" id="CHEBI:29991"/>
        <dbReference type="ChEBI" id="CHEBI:57966"/>
        <dbReference type="EC" id="4.1.1.11"/>
    </reaction>
</comment>
<gene>
    <name evidence="9" type="primary">panD</name>
    <name evidence="10" type="ORF">BXT84_05105</name>
</gene>
<keyword evidence="4 9" id="KW-0068">Autocatalytic cleavage</keyword>
<dbReference type="InterPro" id="IPR009010">
    <property type="entry name" value="Asp_de-COase-like_dom_sf"/>
</dbReference>
<protein>
    <recommendedName>
        <fullName evidence="9">Aspartate 1-decarboxylase</fullName>
        <ecNumber evidence="9">4.1.1.11</ecNumber>
    </recommendedName>
    <alternativeName>
        <fullName evidence="9">Aspartate alpha-decarboxylase</fullName>
    </alternativeName>
    <component>
        <recommendedName>
            <fullName evidence="9">Aspartate 1-decarboxylase beta chain</fullName>
        </recommendedName>
    </component>
    <component>
        <recommendedName>
            <fullName evidence="9">Aspartate 1-decarboxylase alpha chain</fullName>
        </recommendedName>
    </component>
</protein>
<comment type="similarity">
    <text evidence="9">Belongs to the PanD family.</text>
</comment>
<keyword evidence="7 9" id="KW-0704">Schiff base</keyword>
<evidence type="ECO:0000256" key="9">
    <source>
        <dbReference type="HAMAP-Rule" id="MF_00446"/>
    </source>
</evidence>
<sequence>MQYRILAAKIHRATVTEANLNYIGSITIDQAILDQTGLKPYEMVQISNLSNGALWQTYIIAGPRFQGDICLNGPPARLFSPGDLVIILGFRLYSEEELTSYHPVVVFVDEHNQVTEVVHEEAPFEVHGST</sequence>
<dbReference type="NCBIfam" id="TIGR00223">
    <property type="entry name" value="panD"/>
    <property type="match status" value="1"/>
</dbReference>
<evidence type="ECO:0000256" key="2">
    <source>
        <dbReference type="ARBA" id="ARBA00022655"/>
    </source>
</evidence>
<evidence type="ECO:0000313" key="10">
    <source>
        <dbReference type="EMBL" id="AUW93409.1"/>
    </source>
</evidence>
<comment type="function">
    <text evidence="9">Catalyzes the pyruvoyl-dependent decarboxylation of aspartate to produce beta-alanine.</text>
</comment>
<keyword evidence="5 9" id="KW-0865">Zymogen</keyword>
<evidence type="ECO:0000256" key="5">
    <source>
        <dbReference type="ARBA" id="ARBA00023145"/>
    </source>
</evidence>
<feature type="active site" description="Schiff-base intermediate with substrate; via pyruvic acid" evidence="9">
    <location>
        <position position="25"/>
    </location>
</feature>
<dbReference type="InterPro" id="IPR003190">
    <property type="entry name" value="Asp_decarbox"/>
</dbReference>
<comment type="caution">
    <text evidence="9">Lacks conserved residue(s) required for the propagation of feature annotation.</text>
</comment>
<organism evidence="10 11">
    <name type="scientific">Sulfobacillus thermotolerans</name>
    <dbReference type="NCBI Taxonomy" id="338644"/>
    <lineage>
        <taxon>Bacteria</taxon>
        <taxon>Bacillati</taxon>
        <taxon>Bacillota</taxon>
        <taxon>Clostridia</taxon>
        <taxon>Eubacteriales</taxon>
        <taxon>Clostridiales Family XVII. Incertae Sedis</taxon>
        <taxon>Sulfobacillus</taxon>
    </lineage>
</organism>
<evidence type="ECO:0000256" key="3">
    <source>
        <dbReference type="ARBA" id="ARBA00022793"/>
    </source>
</evidence>
<feature type="active site" description="Proton donor" evidence="9">
    <location>
        <position position="58"/>
    </location>
</feature>
<dbReference type="SUPFAM" id="SSF50692">
    <property type="entry name" value="ADC-like"/>
    <property type="match status" value="1"/>
</dbReference>